<gene>
    <name evidence="1" type="ORF">SAMN05421686_104234</name>
</gene>
<dbReference type="OrthoDB" id="9813321at2"/>
<reference evidence="2" key="1">
    <citation type="submission" date="2017-01" db="EMBL/GenBank/DDBJ databases">
        <authorList>
            <person name="Varghese N."/>
            <person name="Submissions S."/>
        </authorList>
    </citation>
    <scope>NUCLEOTIDE SEQUENCE [LARGE SCALE GENOMIC DNA]</scope>
    <source>
        <strain evidence="2">DSM 24913</strain>
    </source>
</reference>
<accession>A0A1N7LV08</accession>
<dbReference type="InterPro" id="IPR013429">
    <property type="entry name" value="Regulatory_FmdB_Zinc_ribbon"/>
</dbReference>
<dbReference type="SMART" id="SM00834">
    <property type="entry name" value="CxxC_CXXC_SSSS"/>
    <property type="match status" value="1"/>
</dbReference>
<name>A0A1N7LV08_9GAMM</name>
<protein>
    <submittedName>
        <fullName evidence="1">Putative regulatory protein, FmdB family</fullName>
    </submittedName>
</protein>
<organism evidence="1 2">
    <name type="scientific">Thalassolituus maritimus</name>
    <dbReference type="NCBI Taxonomy" id="484498"/>
    <lineage>
        <taxon>Bacteria</taxon>
        <taxon>Pseudomonadati</taxon>
        <taxon>Pseudomonadota</taxon>
        <taxon>Gammaproteobacteria</taxon>
        <taxon>Oceanospirillales</taxon>
        <taxon>Oceanospirillaceae</taxon>
        <taxon>Thalassolituus</taxon>
    </lineage>
</organism>
<dbReference type="Proteomes" id="UP000185639">
    <property type="component" value="Unassembled WGS sequence"/>
</dbReference>
<dbReference type="Pfam" id="PF09723">
    <property type="entry name" value="Zn_ribbon_8"/>
    <property type="match status" value="1"/>
</dbReference>
<dbReference type="RefSeq" id="WP_068435725.1">
    <property type="nucleotide sequence ID" value="NZ_BAABWH010000005.1"/>
</dbReference>
<sequence>MPLYDYKCPEHGVFQELASMEHHDKPAFCPQCQTMSARVIVLPPEIASMIKERREAMEANEKASHSPEVMTAGEFHAREKEKQERHAHKHGSNCGCNAKKRRSNLMYTAEGNKMFPSMRPWMISH</sequence>
<dbReference type="NCBIfam" id="TIGR02605">
    <property type="entry name" value="CxxC_CxxC_SSSS"/>
    <property type="match status" value="1"/>
</dbReference>
<dbReference type="STRING" id="484498.SAMN05421686_104234"/>
<evidence type="ECO:0000313" key="2">
    <source>
        <dbReference type="Proteomes" id="UP000185639"/>
    </source>
</evidence>
<evidence type="ECO:0000313" key="1">
    <source>
        <dbReference type="EMBL" id="SIS77612.1"/>
    </source>
</evidence>
<proteinExistence type="predicted"/>
<dbReference type="EMBL" id="FTOH01000004">
    <property type="protein sequence ID" value="SIS77612.1"/>
    <property type="molecule type" value="Genomic_DNA"/>
</dbReference>
<dbReference type="AlphaFoldDB" id="A0A1N7LV08"/>
<keyword evidence="2" id="KW-1185">Reference proteome</keyword>